<comment type="catalytic activity">
    <reaction evidence="8">
        <text>L-seryl-[protein] + ATP = O-phospho-L-seryl-[protein] + ADP + H(+)</text>
        <dbReference type="Rhea" id="RHEA:17989"/>
        <dbReference type="Rhea" id="RHEA-COMP:9863"/>
        <dbReference type="Rhea" id="RHEA-COMP:11604"/>
        <dbReference type="ChEBI" id="CHEBI:15378"/>
        <dbReference type="ChEBI" id="CHEBI:29999"/>
        <dbReference type="ChEBI" id="CHEBI:30616"/>
        <dbReference type="ChEBI" id="CHEBI:83421"/>
        <dbReference type="ChEBI" id="CHEBI:456216"/>
        <dbReference type="EC" id="2.7.11.1"/>
    </reaction>
</comment>
<dbReference type="InterPro" id="IPR011009">
    <property type="entry name" value="Kinase-like_dom_sf"/>
</dbReference>
<keyword evidence="11" id="KW-1185">Reference proteome</keyword>
<keyword evidence="5" id="KW-0418">Kinase</keyword>
<keyword evidence="2" id="KW-0723">Serine/threonine-protein kinase</keyword>
<organism evidence="10 11">
    <name type="scientific">Oculimacula yallundae</name>
    <dbReference type="NCBI Taxonomy" id="86028"/>
    <lineage>
        <taxon>Eukaryota</taxon>
        <taxon>Fungi</taxon>
        <taxon>Dikarya</taxon>
        <taxon>Ascomycota</taxon>
        <taxon>Pezizomycotina</taxon>
        <taxon>Leotiomycetes</taxon>
        <taxon>Helotiales</taxon>
        <taxon>Ploettnerulaceae</taxon>
        <taxon>Oculimacula</taxon>
    </lineage>
</organism>
<dbReference type="Proteomes" id="UP001595075">
    <property type="component" value="Unassembled WGS sequence"/>
</dbReference>
<dbReference type="Gene3D" id="1.10.510.10">
    <property type="entry name" value="Transferase(Phosphotransferase) domain 1"/>
    <property type="match status" value="1"/>
</dbReference>
<gene>
    <name evidence="10" type="ORF">VTL71DRAFT_6887</name>
</gene>
<evidence type="ECO:0000259" key="9">
    <source>
        <dbReference type="PROSITE" id="PS50011"/>
    </source>
</evidence>
<accession>A0ABR4BV37</accession>
<evidence type="ECO:0000256" key="7">
    <source>
        <dbReference type="ARBA" id="ARBA00047899"/>
    </source>
</evidence>
<keyword evidence="4" id="KW-0547">Nucleotide-binding</keyword>
<evidence type="ECO:0000313" key="10">
    <source>
        <dbReference type="EMBL" id="KAL2061510.1"/>
    </source>
</evidence>
<sequence length="442" mass="49396">MSSPPSTPCAGLPSDASQHRFYPTGTATEWAEEYRPGRFHPVQFGDLFKDGRYKVIRKMGYGSFSTVWLAVDKELARYVALKVLVAKESPTSKELPILEHIARSSASYPGSKHVISMLDNFTHKGPNGTHLCLVFEPMGGTAASIRETLPCNLPHRKGRVARYPLWMAKRILRHTLIALDFLHQVGIVHGDIQPGNLLFSIANLNDIPEESLAQGRNTSEISKPLERKDGKIDKWAPEYLAIPQPLEKYVDTGPGLLVKVSDVGAAFFASSPPTKPVTPKGLRAPELILTSFPLTSSIDIWSFGCLVYEFVTGTSLFTLDLYGAKEEEIDDDHLLMMTDVLGKLPDDMLLEWPRAGKYFGEGGERISSATSEDMVDEDEGPHIWDDLEKSFEKNKSEEVDEEQSSIIVSLIRKIMQYDPQKRPSAGELLKHPWFKEDIILEE</sequence>
<evidence type="ECO:0000256" key="4">
    <source>
        <dbReference type="ARBA" id="ARBA00022741"/>
    </source>
</evidence>
<keyword evidence="6" id="KW-0067">ATP-binding</keyword>
<protein>
    <recommendedName>
        <fullName evidence="1">non-specific serine/threonine protein kinase</fullName>
        <ecNumber evidence="1">2.7.11.1</ecNumber>
    </recommendedName>
</protein>
<proteinExistence type="predicted"/>
<dbReference type="EMBL" id="JAZHXI010000018">
    <property type="protein sequence ID" value="KAL2061510.1"/>
    <property type="molecule type" value="Genomic_DNA"/>
</dbReference>
<dbReference type="Pfam" id="PF00069">
    <property type="entry name" value="Pkinase"/>
    <property type="match status" value="2"/>
</dbReference>
<evidence type="ECO:0000256" key="5">
    <source>
        <dbReference type="ARBA" id="ARBA00022777"/>
    </source>
</evidence>
<comment type="caution">
    <text evidence="10">The sequence shown here is derived from an EMBL/GenBank/DDBJ whole genome shotgun (WGS) entry which is preliminary data.</text>
</comment>
<comment type="catalytic activity">
    <reaction evidence="7">
        <text>L-threonyl-[protein] + ATP = O-phospho-L-threonyl-[protein] + ADP + H(+)</text>
        <dbReference type="Rhea" id="RHEA:46608"/>
        <dbReference type="Rhea" id="RHEA-COMP:11060"/>
        <dbReference type="Rhea" id="RHEA-COMP:11605"/>
        <dbReference type="ChEBI" id="CHEBI:15378"/>
        <dbReference type="ChEBI" id="CHEBI:30013"/>
        <dbReference type="ChEBI" id="CHEBI:30616"/>
        <dbReference type="ChEBI" id="CHEBI:61977"/>
        <dbReference type="ChEBI" id="CHEBI:456216"/>
        <dbReference type="EC" id="2.7.11.1"/>
    </reaction>
</comment>
<dbReference type="InterPro" id="IPR051334">
    <property type="entry name" value="SRPK"/>
</dbReference>
<dbReference type="PANTHER" id="PTHR47634:SF9">
    <property type="entry name" value="PROTEIN KINASE DOMAIN-CONTAINING PROTEIN-RELATED"/>
    <property type="match status" value="1"/>
</dbReference>
<reference evidence="10 11" key="1">
    <citation type="journal article" date="2024" name="Commun. Biol.">
        <title>Comparative genomic analysis of thermophilic fungi reveals convergent evolutionary adaptations and gene losses.</title>
        <authorList>
            <person name="Steindorff A.S."/>
            <person name="Aguilar-Pontes M.V."/>
            <person name="Robinson A.J."/>
            <person name="Andreopoulos B."/>
            <person name="LaButti K."/>
            <person name="Kuo A."/>
            <person name="Mondo S."/>
            <person name="Riley R."/>
            <person name="Otillar R."/>
            <person name="Haridas S."/>
            <person name="Lipzen A."/>
            <person name="Grimwood J."/>
            <person name="Schmutz J."/>
            <person name="Clum A."/>
            <person name="Reid I.D."/>
            <person name="Moisan M.C."/>
            <person name="Butler G."/>
            <person name="Nguyen T.T.M."/>
            <person name="Dewar K."/>
            <person name="Conant G."/>
            <person name="Drula E."/>
            <person name="Henrissat B."/>
            <person name="Hansel C."/>
            <person name="Singer S."/>
            <person name="Hutchinson M.I."/>
            <person name="de Vries R.P."/>
            <person name="Natvig D.O."/>
            <person name="Powell A.J."/>
            <person name="Tsang A."/>
            <person name="Grigoriev I.V."/>
        </authorList>
    </citation>
    <scope>NUCLEOTIDE SEQUENCE [LARGE SCALE GENOMIC DNA]</scope>
    <source>
        <strain evidence="10 11">CBS 494.80</strain>
    </source>
</reference>
<dbReference type="SUPFAM" id="SSF56112">
    <property type="entry name" value="Protein kinase-like (PK-like)"/>
    <property type="match status" value="1"/>
</dbReference>
<dbReference type="PANTHER" id="PTHR47634">
    <property type="entry name" value="PROTEIN KINASE DOMAIN-CONTAINING PROTEIN-RELATED"/>
    <property type="match status" value="1"/>
</dbReference>
<evidence type="ECO:0000256" key="8">
    <source>
        <dbReference type="ARBA" id="ARBA00048679"/>
    </source>
</evidence>
<evidence type="ECO:0000256" key="3">
    <source>
        <dbReference type="ARBA" id="ARBA00022679"/>
    </source>
</evidence>
<dbReference type="InterPro" id="IPR000719">
    <property type="entry name" value="Prot_kinase_dom"/>
</dbReference>
<evidence type="ECO:0000313" key="11">
    <source>
        <dbReference type="Proteomes" id="UP001595075"/>
    </source>
</evidence>
<dbReference type="Gene3D" id="3.30.200.20">
    <property type="entry name" value="Phosphorylase Kinase, domain 1"/>
    <property type="match status" value="1"/>
</dbReference>
<evidence type="ECO:0000256" key="1">
    <source>
        <dbReference type="ARBA" id="ARBA00012513"/>
    </source>
</evidence>
<dbReference type="EC" id="2.7.11.1" evidence="1"/>
<evidence type="ECO:0000256" key="2">
    <source>
        <dbReference type="ARBA" id="ARBA00022527"/>
    </source>
</evidence>
<keyword evidence="3" id="KW-0808">Transferase</keyword>
<dbReference type="PROSITE" id="PS50011">
    <property type="entry name" value="PROTEIN_KINASE_DOM"/>
    <property type="match status" value="1"/>
</dbReference>
<feature type="domain" description="Protein kinase" evidence="9">
    <location>
        <begin position="53"/>
        <end position="434"/>
    </location>
</feature>
<name>A0ABR4BV37_9HELO</name>
<dbReference type="SMART" id="SM00220">
    <property type="entry name" value="S_TKc"/>
    <property type="match status" value="1"/>
</dbReference>
<evidence type="ECO:0000256" key="6">
    <source>
        <dbReference type="ARBA" id="ARBA00022840"/>
    </source>
</evidence>